<evidence type="ECO:0000313" key="2">
    <source>
        <dbReference type="Proteomes" id="UP000283895"/>
    </source>
</evidence>
<proteinExistence type="predicted"/>
<keyword evidence="2" id="KW-1185">Reference proteome</keyword>
<dbReference type="EMBL" id="LKEA01000003">
    <property type="protein sequence ID" value="ROW10329.1"/>
    <property type="molecule type" value="Genomic_DNA"/>
</dbReference>
<accession>A0A423X3A4</accession>
<dbReference type="Proteomes" id="UP000283895">
    <property type="component" value="Unassembled WGS sequence"/>
</dbReference>
<protein>
    <submittedName>
        <fullName evidence="1">Uncharacterized protein</fullName>
    </submittedName>
</protein>
<evidence type="ECO:0000313" key="1">
    <source>
        <dbReference type="EMBL" id="ROW10329.1"/>
    </source>
</evidence>
<dbReference type="AlphaFoldDB" id="A0A423X3A4"/>
<gene>
    <name evidence="1" type="ORF">VMCG_01799</name>
</gene>
<comment type="caution">
    <text evidence="1">The sequence shown here is derived from an EMBL/GenBank/DDBJ whole genome shotgun (WGS) entry which is preliminary data.</text>
</comment>
<sequence>MSMVITCIDGALHLLEDLNFPDKQRMVAEVNYKNGHLAGILKPIEFYFTKWAMSEASIARRSPRVDYR</sequence>
<name>A0A423X3A4_9PEZI</name>
<organism evidence="1 2">
    <name type="scientific">Cytospora schulzeri</name>
    <dbReference type="NCBI Taxonomy" id="448051"/>
    <lineage>
        <taxon>Eukaryota</taxon>
        <taxon>Fungi</taxon>
        <taxon>Dikarya</taxon>
        <taxon>Ascomycota</taxon>
        <taxon>Pezizomycotina</taxon>
        <taxon>Sordariomycetes</taxon>
        <taxon>Sordariomycetidae</taxon>
        <taxon>Diaporthales</taxon>
        <taxon>Cytosporaceae</taxon>
        <taxon>Cytospora</taxon>
    </lineage>
</organism>
<reference evidence="1 2" key="1">
    <citation type="submission" date="2015-09" db="EMBL/GenBank/DDBJ databases">
        <title>Host preference determinants of Valsa canker pathogens revealed by comparative genomics.</title>
        <authorList>
            <person name="Yin Z."/>
            <person name="Huang L."/>
        </authorList>
    </citation>
    <scope>NUCLEOTIDE SEQUENCE [LARGE SCALE GENOMIC DNA]</scope>
    <source>
        <strain evidence="1 2">03-1</strain>
    </source>
</reference>